<proteinExistence type="predicted"/>
<name>A0AAW2XN76_9LAMI</name>
<organism evidence="1">
    <name type="scientific">Sesamum latifolium</name>
    <dbReference type="NCBI Taxonomy" id="2727402"/>
    <lineage>
        <taxon>Eukaryota</taxon>
        <taxon>Viridiplantae</taxon>
        <taxon>Streptophyta</taxon>
        <taxon>Embryophyta</taxon>
        <taxon>Tracheophyta</taxon>
        <taxon>Spermatophyta</taxon>
        <taxon>Magnoliopsida</taxon>
        <taxon>eudicotyledons</taxon>
        <taxon>Gunneridae</taxon>
        <taxon>Pentapetalae</taxon>
        <taxon>asterids</taxon>
        <taxon>lamiids</taxon>
        <taxon>Lamiales</taxon>
        <taxon>Pedaliaceae</taxon>
        <taxon>Sesamum</taxon>
    </lineage>
</organism>
<gene>
    <name evidence="1" type="ORF">Slati_0889200</name>
</gene>
<sequence length="177" mass="19676">MSGLHVNPSKSQVILSKSVGRKGSLTGSYGLPRRHSPYQIPWSTLVASRLTIADCQPLLHKIDSRLVGWVQHNLSLAGRTQLIRSVLSTLHIYWASVFILPKSVISIIQQQMRPSMAGLIGTRLCKVSWAQVCKPKEEGGLGIRRVLHMNQALMMKYVWRVLQDTNQPGSLGYCCTG</sequence>
<accession>A0AAW2XN76</accession>
<evidence type="ECO:0008006" key="2">
    <source>
        <dbReference type="Google" id="ProtNLM"/>
    </source>
</evidence>
<reference evidence="1" key="2">
    <citation type="journal article" date="2024" name="Plant">
        <title>Genomic evolution and insights into agronomic trait innovations of Sesamum species.</title>
        <authorList>
            <person name="Miao H."/>
            <person name="Wang L."/>
            <person name="Qu L."/>
            <person name="Liu H."/>
            <person name="Sun Y."/>
            <person name="Le M."/>
            <person name="Wang Q."/>
            <person name="Wei S."/>
            <person name="Zheng Y."/>
            <person name="Lin W."/>
            <person name="Duan Y."/>
            <person name="Cao H."/>
            <person name="Xiong S."/>
            <person name="Wang X."/>
            <person name="Wei L."/>
            <person name="Li C."/>
            <person name="Ma Q."/>
            <person name="Ju M."/>
            <person name="Zhao R."/>
            <person name="Li G."/>
            <person name="Mu C."/>
            <person name="Tian Q."/>
            <person name="Mei H."/>
            <person name="Zhang T."/>
            <person name="Gao T."/>
            <person name="Zhang H."/>
        </authorList>
    </citation>
    <scope>NUCLEOTIDE SEQUENCE</scope>
    <source>
        <strain evidence="1">KEN1</strain>
    </source>
</reference>
<reference evidence="1" key="1">
    <citation type="submission" date="2020-06" db="EMBL/GenBank/DDBJ databases">
        <authorList>
            <person name="Li T."/>
            <person name="Hu X."/>
            <person name="Zhang T."/>
            <person name="Song X."/>
            <person name="Zhang H."/>
            <person name="Dai N."/>
            <person name="Sheng W."/>
            <person name="Hou X."/>
            <person name="Wei L."/>
        </authorList>
    </citation>
    <scope>NUCLEOTIDE SEQUENCE</scope>
    <source>
        <strain evidence="1">KEN1</strain>
        <tissue evidence="1">Leaf</tissue>
    </source>
</reference>
<comment type="caution">
    <text evidence="1">The sequence shown here is derived from an EMBL/GenBank/DDBJ whole genome shotgun (WGS) entry which is preliminary data.</text>
</comment>
<evidence type="ECO:0000313" key="1">
    <source>
        <dbReference type="EMBL" id="KAL0455500.1"/>
    </source>
</evidence>
<protein>
    <recommendedName>
        <fullName evidence="2">Reverse transcriptase</fullName>
    </recommendedName>
</protein>
<dbReference type="AlphaFoldDB" id="A0AAW2XN76"/>
<dbReference type="PANTHER" id="PTHR33116">
    <property type="entry name" value="REVERSE TRANSCRIPTASE ZINC-BINDING DOMAIN-CONTAINING PROTEIN-RELATED-RELATED"/>
    <property type="match status" value="1"/>
</dbReference>
<dbReference type="PANTHER" id="PTHR33116:SF78">
    <property type="entry name" value="OS12G0587133 PROTEIN"/>
    <property type="match status" value="1"/>
</dbReference>
<dbReference type="EMBL" id="JACGWN010000003">
    <property type="protein sequence ID" value="KAL0455500.1"/>
    <property type="molecule type" value="Genomic_DNA"/>
</dbReference>